<organism evidence="4 5">
    <name type="scientific">Coccidioides posadasii (strain C735)</name>
    <name type="common">Valley fever fungus</name>
    <dbReference type="NCBI Taxonomy" id="222929"/>
    <lineage>
        <taxon>Eukaryota</taxon>
        <taxon>Fungi</taxon>
        <taxon>Dikarya</taxon>
        <taxon>Ascomycota</taxon>
        <taxon>Pezizomycotina</taxon>
        <taxon>Eurotiomycetes</taxon>
        <taxon>Eurotiomycetidae</taxon>
        <taxon>Onygenales</taxon>
        <taxon>Onygenaceae</taxon>
        <taxon>Coccidioides</taxon>
    </lineage>
</organism>
<dbReference type="Pfam" id="PF05686">
    <property type="entry name" value="Glyco_transf_90"/>
    <property type="match status" value="1"/>
</dbReference>
<evidence type="ECO:0000256" key="2">
    <source>
        <dbReference type="SAM" id="SignalP"/>
    </source>
</evidence>
<dbReference type="HOGENOM" id="CLU_005027_2_0_1"/>
<reference evidence="4 5" key="1">
    <citation type="journal article" date="2009" name="Genome Res.">
        <title>Comparative genomic analyses of the human fungal pathogens Coccidioides and their relatives.</title>
        <authorList>
            <person name="Sharpton T.J."/>
            <person name="Stajich J.E."/>
            <person name="Rounsley S.D."/>
            <person name="Gardner M.J."/>
            <person name="Wortman J.R."/>
            <person name="Jordar V.S."/>
            <person name="Maiti R."/>
            <person name="Kodira C.D."/>
            <person name="Neafsey D.E."/>
            <person name="Zeng Q."/>
            <person name="Hung C.-Y."/>
            <person name="McMahan C."/>
            <person name="Muszewska A."/>
            <person name="Grynberg M."/>
            <person name="Mandel M.A."/>
            <person name="Kellner E.M."/>
            <person name="Barker B.M."/>
            <person name="Galgiani J.N."/>
            <person name="Orbach M.J."/>
            <person name="Kirkland T.N."/>
            <person name="Cole G.T."/>
            <person name="Henn M.R."/>
            <person name="Birren B.W."/>
            <person name="Taylor J.W."/>
        </authorList>
    </citation>
    <scope>NUCLEOTIDE SEQUENCE [LARGE SCALE GENOMIC DNA]</scope>
    <source>
        <strain evidence="5">C735</strain>
    </source>
</reference>
<dbReference type="VEuPathDB" id="FungiDB:CPC735_031470"/>
<dbReference type="Proteomes" id="UP000009084">
    <property type="component" value="Unassembled WGS sequence"/>
</dbReference>
<feature type="transmembrane region" description="Helical" evidence="1">
    <location>
        <begin position="320"/>
        <end position="341"/>
    </location>
</feature>
<keyword evidence="1" id="KW-0472">Membrane</keyword>
<gene>
    <name evidence="4" type="ORF">CPC735_031470</name>
</gene>
<dbReference type="OrthoDB" id="202415at2759"/>
<dbReference type="AlphaFoldDB" id="C5P521"/>
<dbReference type="InterPro" id="IPR006598">
    <property type="entry name" value="CAP10"/>
</dbReference>
<name>C5P521_COCP7</name>
<dbReference type="EMBL" id="ACFW01000025">
    <property type="protein sequence ID" value="EER27811.1"/>
    <property type="molecule type" value="Genomic_DNA"/>
</dbReference>
<proteinExistence type="predicted"/>
<evidence type="ECO:0000259" key="3">
    <source>
        <dbReference type="SMART" id="SM00672"/>
    </source>
</evidence>
<dbReference type="PANTHER" id="PTHR12203">
    <property type="entry name" value="KDEL LYS-ASP-GLU-LEU CONTAINING - RELATED"/>
    <property type="match status" value="1"/>
</dbReference>
<dbReference type="SMART" id="SM00672">
    <property type="entry name" value="CAP10"/>
    <property type="match status" value="1"/>
</dbReference>
<feature type="signal peptide" evidence="2">
    <location>
        <begin position="1"/>
        <end position="18"/>
    </location>
</feature>
<evidence type="ECO:0000313" key="4">
    <source>
        <dbReference type="EMBL" id="EER27811.1"/>
    </source>
</evidence>
<evidence type="ECO:0000256" key="1">
    <source>
        <dbReference type="SAM" id="Phobius"/>
    </source>
</evidence>
<sequence length="911" mass="102167">MKSISLLLFSGVFTSLVAEGISISTRWKTDLRTEWLCWCGLFVALSAFRHHSSRSSGGTSSQIHDQPESANTTVSWKLWIAAFFLSVSRSLGLFFETNWLLVWYPIPFIRIYSVAASHGNHCWTQKHVADFYVVKPFVSSLVYLFLLQKSTGPESVLPIPGAASEQPTKSSSPSWFKAIGMTAVGLCASTLLSFASSAKMAPYIVSIGFVVSRTASFVLLSSNGNYGIRSNDEQSGTLRTIVRLEALAFRVLSITTIFMVVLPPRINLSLAAAGQALILALETAVVLLLILFGCTVSSSTLEAFSTTSVQSLIGTSPQSLTAATVSLVSVVQCLLGLPAYFRSQGQLIVLLLLLPSIIGIIRSIHHFPRPVVKNVPNPPQAGTSGMHPIERLAFEAEAAFKKTLSRQSETLEDAITEYIRRYHRAPPPHFDKWFEAARRQNFVLIDEFDIIMRGLEPFWGVSPSDLRGRVKSAFAAGDRSLIRFEVKGHRASYSMAEAAQWVGSQVRSWFTAEMLDTLSDFVFAVNCFDEPKMVVPHDILDKAIERARNNSVVQPSENEKLGQSVNFLKLGSQNPWDVLVLSCPVESPARQFSKPPSSYTMSELGFLSNVSMSKDVCFAPELRDLHAFLRHPETLNLAHSLFPIFSTAKPSSFQDVLYPAPWYDAKVDMHEYKEQEDMDWEEKEDTLYWVGSTTGGRTTMENWKFFQRQRLGLMVKDKDRTIQFMKKVKAPVGGEAAEAPYTWQAYNSTISEISSSLKVRISSVIQCDDDACKDQEAAFNTSSNRDSLGAGYLSRYNLDIDGNGLSGRYYRLLRSKSAVLKQTILQEWHDDRLAPWVHYIPVNMNLTDLPEMVRYLVHEPEGKELGKKVASNSREWMGKAFRKEDFKLTFWRLLLEYGRIMHDDRNDMKCC</sequence>
<comment type="caution">
    <text evidence="4">The sequence shown here is derived from an EMBL/GenBank/DDBJ whole genome shotgun (WGS) entry which is preliminary data.</text>
</comment>
<evidence type="ECO:0000313" key="5">
    <source>
        <dbReference type="Proteomes" id="UP000009084"/>
    </source>
</evidence>
<protein>
    <recommendedName>
        <fullName evidence="3">Glycosyl transferase CAP10 domain-containing protein</fullName>
    </recommendedName>
</protein>
<feature type="transmembrane region" description="Helical" evidence="1">
    <location>
        <begin position="347"/>
        <end position="364"/>
    </location>
</feature>
<feature type="domain" description="Glycosyl transferase CAP10" evidence="3">
    <location>
        <begin position="612"/>
        <end position="904"/>
    </location>
</feature>
<feature type="transmembrane region" description="Helical" evidence="1">
    <location>
        <begin position="241"/>
        <end position="262"/>
    </location>
</feature>
<dbReference type="PANTHER" id="PTHR12203:SF61">
    <property type="entry name" value="CAPSULE PROTEIN"/>
    <property type="match status" value="1"/>
</dbReference>
<keyword evidence="1" id="KW-0812">Transmembrane</keyword>
<dbReference type="InterPro" id="IPR051091">
    <property type="entry name" value="O-Glucosyltr/Glycosyltrsf_90"/>
</dbReference>
<keyword evidence="1" id="KW-1133">Transmembrane helix</keyword>
<feature type="transmembrane region" description="Helical" evidence="1">
    <location>
        <begin position="268"/>
        <end position="292"/>
    </location>
</feature>
<accession>C5P521</accession>
<keyword evidence="2" id="KW-0732">Signal</keyword>
<feature type="chain" id="PRO_5002956054" description="Glycosyl transferase CAP10 domain-containing protein" evidence="2">
    <location>
        <begin position="19"/>
        <end position="911"/>
    </location>
</feature>